<accession>A0A1V4HV50</accession>
<protein>
    <submittedName>
        <fullName evidence="1">Uncharacterized protein</fullName>
    </submittedName>
</protein>
<reference evidence="1 2" key="1">
    <citation type="submission" date="2017-02" db="EMBL/GenBank/DDBJ databases">
        <title>Genome sequence of the nitrite-oxidizing bacterium Nitrobacter vulgaris strain Ab1.</title>
        <authorList>
            <person name="Mellbye B.L."/>
            <person name="Davis E.W."/>
            <person name="Spieck E."/>
            <person name="Chang J.H."/>
            <person name="Bottomley P.J."/>
            <person name="Sayavedra-Soto L.A."/>
        </authorList>
    </citation>
    <scope>NUCLEOTIDE SEQUENCE [LARGE SCALE GENOMIC DNA]</scope>
    <source>
        <strain evidence="1 2">Ab1</strain>
    </source>
</reference>
<dbReference type="AlphaFoldDB" id="A0A1V4HV50"/>
<name>A0A1V4HV50_NITVU</name>
<dbReference type="STRING" id="29421.B2M20_15400"/>
<proteinExistence type="predicted"/>
<gene>
    <name evidence="1" type="ORF">B2M20_15400</name>
</gene>
<sequence length="88" mass="10027">MATGVTEANASSDSFLGNRWRFRRNGHHRRSCFSISQFSRSIRRVIDRCSQFANGSASTCSSQDTREADVEKTIAKRFNDQIAVIRRL</sequence>
<dbReference type="EMBL" id="MWPQ01000054">
    <property type="protein sequence ID" value="OPH81856.1"/>
    <property type="molecule type" value="Genomic_DNA"/>
</dbReference>
<organism evidence="1 2">
    <name type="scientific">Nitrobacter vulgaris</name>
    <dbReference type="NCBI Taxonomy" id="29421"/>
    <lineage>
        <taxon>Bacteria</taxon>
        <taxon>Pseudomonadati</taxon>
        <taxon>Pseudomonadota</taxon>
        <taxon>Alphaproteobacteria</taxon>
        <taxon>Hyphomicrobiales</taxon>
        <taxon>Nitrobacteraceae</taxon>
        <taxon>Nitrobacter</taxon>
    </lineage>
</organism>
<evidence type="ECO:0000313" key="1">
    <source>
        <dbReference type="EMBL" id="OPH81856.1"/>
    </source>
</evidence>
<comment type="caution">
    <text evidence="1">The sequence shown here is derived from an EMBL/GenBank/DDBJ whole genome shotgun (WGS) entry which is preliminary data.</text>
</comment>
<keyword evidence="2" id="KW-1185">Reference proteome</keyword>
<evidence type="ECO:0000313" key="2">
    <source>
        <dbReference type="Proteomes" id="UP000189940"/>
    </source>
</evidence>
<dbReference type="Proteomes" id="UP000189940">
    <property type="component" value="Unassembled WGS sequence"/>
</dbReference>